<dbReference type="InterPro" id="IPR014756">
    <property type="entry name" value="Ig_E-set"/>
</dbReference>
<dbReference type="GO" id="GO:0006954">
    <property type="term" value="P:inflammatory response"/>
    <property type="evidence" value="ECO:0007669"/>
    <property type="project" value="TreeGrafter"/>
</dbReference>
<dbReference type="InterPro" id="IPR008967">
    <property type="entry name" value="p53-like_TF_DNA-bd_sf"/>
</dbReference>
<feature type="region of interest" description="Disordered" evidence="5">
    <location>
        <begin position="386"/>
        <end position="424"/>
    </location>
</feature>
<organism evidence="7 8">
    <name type="scientific">Bucorvus abyssinicus</name>
    <name type="common">Northern ground-hornbill</name>
    <name type="synonym">Abyssinian ground-hornbill</name>
    <dbReference type="NCBI Taxonomy" id="153643"/>
    <lineage>
        <taxon>Eukaryota</taxon>
        <taxon>Metazoa</taxon>
        <taxon>Chordata</taxon>
        <taxon>Craniata</taxon>
        <taxon>Vertebrata</taxon>
        <taxon>Euteleostomi</taxon>
        <taxon>Archelosauria</taxon>
        <taxon>Archosauria</taxon>
        <taxon>Dinosauria</taxon>
        <taxon>Saurischia</taxon>
        <taxon>Theropoda</taxon>
        <taxon>Coelurosauria</taxon>
        <taxon>Aves</taxon>
        <taxon>Neognathae</taxon>
        <taxon>Neoaves</taxon>
        <taxon>Telluraves</taxon>
        <taxon>Coraciimorphae</taxon>
        <taxon>Bucerotiformes</taxon>
        <taxon>Bucorvidae</taxon>
        <taxon>Bucorvus</taxon>
    </lineage>
</organism>
<keyword evidence="4" id="KW-0539">Nucleus</keyword>
<evidence type="ECO:0000313" key="8">
    <source>
        <dbReference type="Proteomes" id="UP000551127"/>
    </source>
</evidence>
<evidence type="ECO:0000256" key="4">
    <source>
        <dbReference type="ARBA" id="ARBA00023242"/>
    </source>
</evidence>
<dbReference type="SUPFAM" id="SSF81296">
    <property type="entry name" value="E set domains"/>
    <property type="match status" value="1"/>
</dbReference>
<feature type="non-terminal residue" evidence="7">
    <location>
        <position position="1"/>
    </location>
</feature>
<dbReference type="Gene3D" id="2.60.40.340">
    <property type="entry name" value="Rel homology domain (RHD), DNA-binding domain"/>
    <property type="match status" value="1"/>
</dbReference>
<keyword evidence="2" id="KW-0597">Phosphoprotein</keyword>
<dbReference type="GO" id="GO:0045087">
    <property type="term" value="P:innate immune response"/>
    <property type="evidence" value="ECO:0007669"/>
    <property type="project" value="TreeGrafter"/>
</dbReference>
<dbReference type="Pfam" id="PF16179">
    <property type="entry name" value="RHD_dimer"/>
    <property type="match status" value="1"/>
</dbReference>
<keyword evidence="8" id="KW-1185">Reference proteome</keyword>
<dbReference type="InterPro" id="IPR013783">
    <property type="entry name" value="Ig-like_fold"/>
</dbReference>
<evidence type="ECO:0000259" key="6">
    <source>
        <dbReference type="PROSITE" id="PS50254"/>
    </source>
</evidence>
<dbReference type="CDD" id="cd07933">
    <property type="entry name" value="RHD-n_c-Rel"/>
    <property type="match status" value="1"/>
</dbReference>
<dbReference type="PANTHER" id="PTHR24169">
    <property type="entry name" value="NUCLEAR FACTOR NF-KAPPA-B PROTEIN"/>
    <property type="match status" value="1"/>
</dbReference>
<dbReference type="GO" id="GO:0005737">
    <property type="term" value="C:cytoplasm"/>
    <property type="evidence" value="ECO:0007669"/>
    <property type="project" value="InterPro"/>
</dbReference>
<dbReference type="SMART" id="SM00429">
    <property type="entry name" value="IPT"/>
    <property type="match status" value="1"/>
</dbReference>
<dbReference type="GO" id="GO:0038061">
    <property type="term" value="P:non-canonical NF-kappaB signal transduction"/>
    <property type="evidence" value="ECO:0007669"/>
    <property type="project" value="TreeGrafter"/>
</dbReference>
<accession>A0A7K4Y9G0</accession>
<dbReference type="GO" id="GO:0000981">
    <property type="term" value="F:DNA-binding transcription factor activity, RNA polymerase II-specific"/>
    <property type="evidence" value="ECO:0007669"/>
    <property type="project" value="TreeGrafter"/>
</dbReference>
<feature type="domain" description="RHD" evidence="6">
    <location>
        <begin position="2"/>
        <end position="179"/>
    </location>
</feature>
<dbReference type="Proteomes" id="UP000551127">
    <property type="component" value="Unassembled WGS sequence"/>
</dbReference>
<dbReference type="InterPro" id="IPR037059">
    <property type="entry name" value="RHD_DNA_bind_dom_sf"/>
</dbReference>
<evidence type="ECO:0000256" key="2">
    <source>
        <dbReference type="ARBA" id="ARBA00022553"/>
    </source>
</evidence>
<comment type="subcellular location">
    <subcellularLocation>
        <location evidence="1">Nucleus</location>
    </subcellularLocation>
</comment>
<dbReference type="InterPro" id="IPR000451">
    <property type="entry name" value="NFkB/Dor"/>
</dbReference>
<dbReference type="InterPro" id="IPR011539">
    <property type="entry name" value="RHD_DNA_bind_dom"/>
</dbReference>
<dbReference type="Gene3D" id="2.60.40.10">
    <property type="entry name" value="Immunoglobulins"/>
    <property type="match status" value="1"/>
</dbReference>
<dbReference type="GO" id="GO:0034097">
    <property type="term" value="P:response to cytokine"/>
    <property type="evidence" value="ECO:0007669"/>
    <property type="project" value="TreeGrafter"/>
</dbReference>
<dbReference type="InterPro" id="IPR042845">
    <property type="entry name" value="RHD-n_c-Rel"/>
</dbReference>
<protein>
    <submittedName>
        <fullName evidence="7">REL protein</fullName>
    </submittedName>
</protein>
<dbReference type="InterPro" id="IPR032397">
    <property type="entry name" value="RHD_dimer"/>
</dbReference>
<feature type="compositionally biased region" description="Low complexity" evidence="5">
    <location>
        <begin position="399"/>
        <end position="415"/>
    </location>
</feature>
<keyword evidence="3" id="KW-0238">DNA-binding</keyword>
<dbReference type="PRINTS" id="PR00057">
    <property type="entry name" value="NFKBTNSCPFCT"/>
</dbReference>
<dbReference type="OrthoDB" id="7881762at2759"/>
<feature type="non-terminal residue" evidence="7">
    <location>
        <position position="590"/>
    </location>
</feature>
<sequence length="590" mass="65392">GGPEAYIEIFEQPRQRGMRFRYKCEGRSAGSIPGEHSTENNKTFPSIQILNYYGKVKIRTTLVTKNEPYKPHPHDLVGKDCRDGYYEAEFGPERRVLSFQNLGIQCVKKKELKESISLRISKKINPFNVPEEQLHNIDEYDLNVVRLCFQAFLPDEHGNYTIALPPLISNPIYDNRAPNTAELRICRVNKNCGSVKGGDEIFLLCDKVQKDDIEVRFVLDNWEAKGSFSQADVHRQVAIVFRTPPFLKDITEPVTVKMQLRRPSDQEVSEPMDFRYLPDEKDPYGNKAKRQRSTLAWQKLIQDCGSNTTERPKVAPFPAVAPQGKLIKKEPNLFPSSLMMPGLGALANPSQMYPVQIAHPPAPVGPGKQDTLSSCWQPLYSSPSSASTLLNTHPQNSFAPDGPQPGAQGGSALPAFPDNSLNWPDEKDSGFYQNFSSTNGIGAAAVSTADLQSVSSNSIVPQAHPASISTASIMNMETDDMNCTSINFDKYHPMLNANNHRQQLHPVPPACPSVGAAGSTPFNSQSSLADPPGYSFIDHEVLGQSRLSTNPIPNHQNSVADAQFYDTDGVHTDELYQSLQFDSIIPSYNN</sequence>
<feature type="compositionally biased region" description="Polar residues" evidence="5">
    <location>
        <begin position="386"/>
        <end position="398"/>
    </location>
</feature>
<dbReference type="EMBL" id="VYZL01000668">
    <property type="protein sequence ID" value="NWR55599.1"/>
    <property type="molecule type" value="Genomic_DNA"/>
</dbReference>
<dbReference type="GO" id="GO:0045944">
    <property type="term" value="P:positive regulation of transcription by RNA polymerase II"/>
    <property type="evidence" value="ECO:0007669"/>
    <property type="project" value="TreeGrafter"/>
</dbReference>
<dbReference type="InterPro" id="IPR030492">
    <property type="entry name" value="RHD_CS"/>
</dbReference>
<dbReference type="InterPro" id="IPR002909">
    <property type="entry name" value="IPT_dom"/>
</dbReference>
<comment type="caution">
    <text evidence="7">The sequence shown here is derived from an EMBL/GenBank/DDBJ whole genome shotgun (WGS) entry which is preliminary data.</text>
</comment>
<dbReference type="PROSITE" id="PS01204">
    <property type="entry name" value="REL_1"/>
    <property type="match status" value="1"/>
</dbReference>
<dbReference type="Pfam" id="PF00554">
    <property type="entry name" value="RHD_DNA_bind"/>
    <property type="match status" value="1"/>
</dbReference>
<proteinExistence type="predicted"/>
<evidence type="ECO:0000256" key="1">
    <source>
        <dbReference type="ARBA" id="ARBA00004123"/>
    </source>
</evidence>
<dbReference type="PROSITE" id="PS50254">
    <property type="entry name" value="REL_2"/>
    <property type="match status" value="1"/>
</dbReference>
<dbReference type="GO" id="GO:0000978">
    <property type="term" value="F:RNA polymerase II cis-regulatory region sequence-specific DNA binding"/>
    <property type="evidence" value="ECO:0007669"/>
    <property type="project" value="TreeGrafter"/>
</dbReference>
<dbReference type="PANTHER" id="PTHR24169:SF4">
    <property type="entry name" value="PROTO-ONCOGENE C-REL"/>
    <property type="match status" value="1"/>
</dbReference>
<dbReference type="FunFam" id="2.60.40.340:FF:000003">
    <property type="entry name" value="NFkB p65 transcription factor"/>
    <property type="match status" value="1"/>
</dbReference>
<dbReference type="FunFam" id="2.60.40.10:FF:000046">
    <property type="entry name" value="Nuclear factor NF-kappa-B p105 subunit"/>
    <property type="match status" value="1"/>
</dbReference>
<dbReference type="CDD" id="cd01177">
    <property type="entry name" value="IPT_NFkappaB"/>
    <property type="match status" value="1"/>
</dbReference>
<dbReference type="GO" id="GO:0007249">
    <property type="term" value="P:canonical NF-kappaB signal transduction"/>
    <property type="evidence" value="ECO:0007669"/>
    <property type="project" value="TreeGrafter"/>
</dbReference>
<gene>
    <name evidence="7" type="primary">Rel</name>
    <name evidence="7" type="ORF">BUCABY_R05580</name>
</gene>
<dbReference type="InterPro" id="IPR033926">
    <property type="entry name" value="IPT_NFkappaB"/>
</dbReference>
<evidence type="ECO:0000313" key="7">
    <source>
        <dbReference type="EMBL" id="NWR55599.1"/>
    </source>
</evidence>
<name>A0A7K4Y9G0_BUCAB</name>
<dbReference type="SUPFAM" id="SSF49417">
    <property type="entry name" value="p53-like transcription factors"/>
    <property type="match status" value="1"/>
</dbReference>
<reference evidence="7 8" key="1">
    <citation type="submission" date="2019-09" db="EMBL/GenBank/DDBJ databases">
        <title>Bird 10,000 Genomes (B10K) Project - Family phase.</title>
        <authorList>
            <person name="Zhang G."/>
        </authorList>
    </citation>
    <scope>NUCLEOTIDE SEQUENCE [LARGE SCALE GENOMIC DNA]</scope>
    <source>
        <strain evidence="7">B10K-DU-012-80</strain>
    </source>
</reference>
<dbReference type="AlphaFoldDB" id="A0A7K4Y9G0"/>
<evidence type="ECO:0000256" key="5">
    <source>
        <dbReference type="SAM" id="MobiDB-lite"/>
    </source>
</evidence>
<evidence type="ECO:0000256" key="3">
    <source>
        <dbReference type="ARBA" id="ARBA00023125"/>
    </source>
</evidence>
<dbReference type="GO" id="GO:0033554">
    <property type="term" value="P:cellular response to stress"/>
    <property type="evidence" value="ECO:0007669"/>
    <property type="project" value="TreeGrafter"/>
</dbReference>
<dbReference type="GO" id="GO:0005634">
    <property type="term" value="C:nucleus"/>
    <property type="evidence" value="ECO:0007669"/>
    <property type="project" value="UniProtKB-SubCell"/>
</dbReference>